<dbReference type="InterPro" id="IPR050214">
    <property type="entry name" value="Cys_Synth/Cystath_Beta-Synth"/>
</dbReference>
<dbReference type="Proteomes" id="UP001519887">
    <property type="component" value="Unassembled WGS sequence"/>
</dbReference>
<protein>
    <submittedName>
        <fullName evidence="4">Pyridoxal-phosphate dependent enzyme</fullName>
    </submittedName>
</protein>
<dbReference type="EMBL" id="JAHZIK010003885">
    <property type="protein sequence ID" value="MBW7462394.1"/>
    <property type="molecule type" value="Genomic_DNA"/>
</dbReference>
<evidence type="ECO:0000259" key="3">
    <source>
        <dbReference type="Pfam" id="PF00291"/>
    </source>
</evidence>
<feature type="domain" description="Tryptophan synthase beta chain-like PALP" evidence="3">
    <location>
        <begin position="1"/>
        <end position="99"/>
    </location>
</feature>
<comment type="caution">
    <text evidence="4">The sequence shown here is derived from an EMBL/GenBank/DDBJ whole genome shotgun (WGS) entry which is preliminary data.</text>
</comment>
<dbReference type="InterPro" id="IPR001926">
    <property type="entry name" value="TrpB-like_PALP"/>
</dbReference>
<dbReference type="Gene3D" id="3.40.50.1100">
    <property type="match status" value="1"/>
</dbReference>
<dbReference type="PANTHER" id="PTHR10314">
    <property type="entry name" value="CYSTATHIONINE BETA-SYNTHASE"/>
    <property type="match status" value="1"/>
</dbReference>
<feature type="non-terminal residue" evidence="4">
    <location>
        <position position="100"/>
    </location>
</feature>
<evidence type="ECO:0000256" key="2">
    <source>
        <dbReference type="ARBA" id="ARBA00022898"/>
    </source>
</evidence>
<dbReference type="Pfam" id="PF00291">
    <property type="entry name" value="PALP"/>
    <property type="match status" value="1"/>
</dbReference>
<dbReference type="InterPro" id="IPR036052">
    <property type="entry name" value="TrpB-like_PALP_sf"/>
</dbReference>
<gene>
    <name evidence="4" type="ORF">K0U00_50915</name>
</gene>
<proteinExistence type="predicted"/>
<feature type="non-terminal residue" evidence="4">
    <location>
        <position position="1"/>
    </location>
</feature>
<organism evidence="4 5">
    <name type="scientific">Paenibacillus sepulcri</name>
    <dbReference type="NCBI Taxonomy" id="359917"/>
    <lineage>
        <taxon>Bacteria</taxon>
        <taxon>Bacillati</taxon>
        <taxon>Bacillota</taxon>
        <taxon>Bacilli</taxon>
        <taxon>Bacillales</taxon>
        <taxon>Paenibacillaceae</taxon>
        <taxon>Paenibacillus</taxon>
    </lineage>
</organism>
<reference evidence="4 5" key="1">
    <citation type="submission" date="2021-07" db="EMBL/GenBank/DDBJ databases">
        <title>Paenibacillus radiodurans sp. nov., isolated from the southeastern edge of Tengger Desert.</title>
        <authorList>
            <person name="Zhang G."/>
        </authorList>
    </citation>
    <scope>NUCLEOTIDE SEQUENCE [LARGE SCALE GENOMIC DNA]</scope>
    <source>
        <strain evidence="4 5">CCM 7311</strain>
    </source>
</reference>
<keyword evidence="5" id="KW-1185">Reference proteome</keyword>
<name>A0ABS7CN78_9BACL</name>
<keyword evidence="2" id="KW-0663">Pyridoxal phosphate</keyword>
<comment type="cofactor">
    <cofactor evidence="1">
        <name>pyridoxal 5'-phosphate</name>
        <dbReference type="ChEBI" id="CHEBI:597326"/>
    </cofactor>
</comment>
<evidence type="ECO:0000313" key="5">
    <source>
        <dbReference type="Proteomes" id="UP001519887"/>
    </source>
</evidence>
<sequence length="100" mass="10287">GVGTGGTISGVGEVLKERKPSVRIIAVEPFSSPVLSGGERGPHKIQGIGPGFVPDNFHRHIADEIIAVTNEDALETTRKLARSEGLIVGISSGAAVYAAV</sequence>
<dbReference type="SUPFAM" id="SSF53686">
    <property type="entry name" value="Tryptophan synthase beta subunit-like PLP-dependent enzymes"/>
    <property type="match status" value="1"/>
</dbReference>
<evidence type="ECO:0000313" key="4">
    <source>
        <dbReference type="EMBL" id="MBW7462394.1"/>
    </source>
</evidence>
<evidence type="ECO:0000256" key="1">
    <source>
        <dbReference type="ARBA" id="ARBA00001933"/>
    </source>
</evidence>
<accession>A0ABS7CN78</accession>